<dbReference type="EMBL" id="PNBA02000004">
    <property type="protein sequence ID" value="KAG6426200.1"/>
    <property type="molecule type" value="Genomic_DNA"/>
</dbReference>
<reference evidence="3" key="2">
    <citation type="submission" date="2020-08" db="EMBL/GenBank/DDBJ databases">
        <title>Plant Genome Project.</title>
        <authorList>
            <person name="Zhang R.-G."/>
        </authorList>
    </citation>
    <scope>NUCLEOTIDE SEQUENCE</scope>
    <source>
        <strain evidence="3">Huo1</strain>
        <tissue evidence="3">Leaf</tissue>
    </source>
</reference>
<dbReference type="InterPro" id="IPR002885">
    <property type="entry name" value="PPR_rpt"/>
</dbReference>
<organism evidence="3">
    <name type="scientific">Salvia splendens</name>
    <name type="common">Scarlet sage</name>
    <dbReference type="NCBI Taxonomy" id="180675"/>
    <lineage>
        <taxon>Eukaryota</taxon>
        <taxon>Viridiplantae</taxon>
        <taxon>Streptophyta</taxon>
        <taxon>Embryophyta</taxon>
        <taxon>Tracheophyta</taxon>
        <taxon>Spermatophyta</taxon>
        <taxon>Magnoliopsida</taxon>
        <taxon>eudicotyledons</taxon>
        <taxon>Gunneridae</taxon>
        <taxon>Pentapetalae</taxon>
        <taxon>asterids</taxon>
        <taxon>lamiids</taxon>
        <taxon>Lamiales</taxon>
        <taxon>Lamiaceae</taxon>
        <taxon>Nepetoideae</taxon>
        <taxon>Mentheae</taxon>
        <taxon>Salviinae</taxon>
        <taxon>Salvia</taxon>
        <taxon>Salvia subgen. Calosphace</taxon>
        <taxon>core Calosphace</taxon>
    </lineage>
</organism>
<feature type="compositionally biased region" description="Low complexity" evidence="2">
    <location>
        <begin position="203"/>
        <end position="217"/>
    </location>
</feature>
<keyword evidence="4" id="KW-1185">Reference proteome</keyword>
<evidence type="ECO:0000313" key="3">
    <source>
        <dbReference type="EMBL" id="KAG6426200.1"/>
    </source>
</evidence>
<accession>A0A8X8Y9Y0</accession>
<protein>
    <recommendedName>
        <fullName evidence="5">Pentatricopeptide repeat-containing protein</fullName>
    </recommendedName>
</protein>
<dbReference type="PROSITE" id="PS51375">
    <property type="entry name" value="PPR"/>
    <property type="match status" value="1"/>
</dbReference>
<evidence type="ECO:0000313" key="4">
    <source>
        <dbReference type="Proteomes" id="UP000298416"/>
    </source>
</evidence>
<evidence type="ECO:0000256" key="1">
    <source>
        <dbReference type="PROSITE-ProRule" id="PRU00708"/>
    </source>
</evidence>
<feature type="repeat" description="PPR" evidence="1">
    <location>
        <begin position="9"/>
        <end position="43"/>
    </location>
</feature>
<comment type="caution">
    <text evidence="3">The sequence shown here is derived from an EMBL/GenBank/DDBJ whole genome shotgun (WGS) entry which is preliminary data.</text>
</comment>
<reference evidence="3" key="1">
    <citation type="submission" date="2018-01" db="EMBL/GenBank/DDBJ databases">
        <authorList>
            <person name="Mao J.F."/>
        </authorList>
    </citation>
    <scope>NUCLEOTIDE SEQUENCE</scope>
    <source>
        <strain evidence="3">Huo1</strain>
        <tissue evidence="3">Leaf</tissue>
    </source>
</reference>
<feature type="region of interest" description="Disordered" evidence="2">
    <location>
        <begin position="203"/>
        <end position="224"/>
    </location>
</feature>
<evidence type="ECO:0000256" key="2">
    <source>
        <dbReference type="SAM" id="MobiDB-lite"/>
    </source>
</evidence>
<dbReference type="AlphaFoldDB" id="A0A8X8Y9Y0"/>
<name>A0A8X8Y9Y0_SALSN</name>
<gene>
    <name evidence="3" type="ORF">SASPL_110420</name>
</gene>
<dbReference type="Proteomes" id="UP000298416">
    <property type="component" value="Unassembled WGS sequence"/>
</dbReference>
<sequence length="224" mass="24116">MKSIGYTPDCGTCNYLFLTLSKIGHFGEAVDVLRGMGRAGCIPRLRQLRRLKNDRATVLEDGDEGAERVEETREVVDIGPEDAAGGVRAEGEAEKPLKGVGEGARAPALVADLGDGGDRIPTKMVAERSTIEKEWRARVTGRNQFCAFSFSSALMGFRFRDFFFVSDFEVSDGGDVDGRRRNKGGGNAVAGLRFAGSTTRAVAAEAAGRTRTTTFGRGSTGRRR</sequence>
<evidence type="ECO:0008006" key="5">
    <source>
        <dbReference type="Google" id="ProtNLM"/>
    </source>
</evidence>
<proteinExistence type="predicted"/>